<evidence type="ECO:0000313" key="2">
    <source>
        <dbReference type="EMBL" id="SDP57527.1"/>
    </source>
</evidence>
<protein>
    <submittedName>
        <fullName evidence="2">Protein-L-isoaspartate(D-aspartate) O-methyltransferase</fullName>
    </submittedName>
</protein>
<dbReference type="STRING" id="405564.SAMN04487905_105284"/>
<reference evidence="3" key="1">
    <citation type="submission" date="2016-10" db="EMBL/GenBank/DDBJ databases">
        <authorList>
            <person name="Varghese N."/>
            <person name="Submissions S."/>
        </authorList>
    </citation>
    <scope>NUCLEOTIDE SEQUENCE [LARGE SCALE GENOMIC DNA]</scope>
    <source>
        <strain evidence="3">DSM 46732</strain>
    </source>
</reference>
<sequence length="127" mass="14005">MEIEQFRSHSSGPSGLGQRQRFQQQRGGPLGLLAARQDAVERGLVTRAALRGVPTLLRGSSFAYRTKRPLEGGDTFENGVYAHGPEADAVADEYVELLRRWDRDLRGGPGARIEVFPATRPTSELSR</sequence>
<dbReference type="EMBL" id="FNJR01000005">
    <property type="protein sequence ID" value="SDP57527.1"/>
    <property type="molecule type" value="Genomic_DNA"/>
</dbReference>
<dbReference type="GO" id="GO:0032259">
    <property type="term" value="P:methylation"/>
    <property type="evidence" value="ECO:0007669"/>
    <property type="project" value="UniProtKB-KW"/>
</dbReference>
<dbReference type="AlphaFoldDB" id="A0A1H0TTZ9"/>
<accession>A0A1H0TTZ9</accession>
<dbReference type="Proteomes" id="UP000199497">
    <property type="component" value="Unassembled WGS sequence"/>
</dbReference>
<evidence type="ECO:0000256" key="1">
    <source>
        <dbReference type="SAM" id="MobiDB-lite"/>
    </source>
</evidence>
<name>A0A1H0TTZ9_9ACTN</name>
<dbReference type="RefSeq" id="WP_211481282.1">
    <property type="nucleotide sequence ID" value="NZ_FNJR01000005.1"/>
</dbReference>
<organism evidence="2 3">
    <name type="scientific">Actinopolyspora xinjiangensis</name>
    <dbReference type="NCBI Taxonomy" id="405564"/>
    <lineage>
        <taxon>Bacteria</taxon>
        <taxon>Bacillati</taxon>
        <taxon>Actinomycetota</taxon>
        <taxon>Actinomycetes</taxon>
        <taxon>Actinopolysporales</taxon>
        <taxon>Actinopolysporaceae</taxon>
        <taxon>Actinopolyspora</taxon>
    </lineage>
</organism>
<feature type="region of interest" description="Disordered" evidence="1">
    <location>
        <begin position="1"/>
        <end position="30"/>
    </location>
</feature>
<feature type="compositionally biased region" description="Low complexity" evidence="1">
    <location>
        <begin position="16"/>
        <end position="30"/>
    </location>
</feature>
<dbReference type="GO" id="GO:0008168">
    <property type="term" value="F:methyltransferase activity"/>
    <property type="evidence" value="ECO:0007669"/>
    <property type="project" value="UniProtKB-KW"/>
</dbReference>
<gene>
    <name evidence="2" type="ORF">SAMN04487905_105284</name>
</gene>
<keyword evidence="2" id="KW-0808">Transferase</keyword>
<proteinExistence type="predicted"/>
<evidence type="ECO:0000313" key="3">
    <source>
        <dbReference type="Proteomes" id="UP000199497"/>
    </source>
</evidence>
<keyword evidence="3" id="KW-1185">Reference proteome</keyword>
<keyword evidence="2" id="KW-0489">Methyltransferase</keyword>